<dbReference type="Proteomes" id="UP000030764">
    <property type="component" value="Unassembled WGS sequence"/>
</dbReference>
<keyword evidence="3" id="KW-1185">Reference proteome</keyword>
<evidence type="ECO:0000259" key="1">
    <source>
        <dbReference type="Pfam" id="PF03184"/>
    </source>
</evidence>
<reference evidence="2 3" key="1">
    <citation type="journal article" date="2014" name="Nat. Genet.">
        <title>Genome and transcriptome of the porcine whipworm Trichuris suis.</title>
        <authorList>
            <person name="Jex A.R."/>
            <person name="Nejsum P."/>
            <person name="Schwarz E.M."/>
            <person name="Hu L."/>
            <person name="Young N.D."/>
            <person name="Hall R.S."/>
            <person name="Korhonen P.K."/>
            <person name="Liao S."/>
            <person name="Thamsborg S."/>
            <person name="Xia J."/>
            <person name="Xu P."/>
            <person name="Wang S."/>
            <person name="Scheerlinck J.P."/>
            <person name="Hofmann A."/>
            <person name="Sternberg P.W."/>
            <person name="Wang J."/>
            <person name="Gasser R.B."/>
        </authorList>
    </citation>
    <scope>NUCLEOTIDE SEQUENCE [LARGE SCALE GENOMIC DNA]</scope>
    <source>
        <strain evidence="2">DCEP-RM93M</strain>
    </source>
</reference>
<dbReference type="PANTHER" id="PTHR19303:SF16">
    <property type="entry name" value="JERKY PROTEIN HOMOLOG-LIKE"/>
    <property type="match status" value="1"/>
</dbReference>
<dbReference type="GO" id="GO:0003677">
    <property type="term" value="F:DNA binding"/>
    <property type="evidence" value="ECO:0007669"/>
    <property type="project" value="TreeGrafter"/>
</dbReference>
<organism evidence="2 3">
    <name type="scientific">Trichuris suis</name>
    <name type="common">pig whipworm</name>
    <dbReference type="NCBI Taxonomy" id="68888"/>
    <lineage>
        <taxon>Eukaryota</taxon>
        <taxon>Metazoa</taxon>
        <taxon>Ecdysozoa</taxon>
        <taxon>Nematoda</taxon>
        <taxon>Enoplea</taxon>
        <taxon>Dorylaimia</taxon>
        <taxon>Trichinellida</taxon>
        <taxon>Trichuridae</taxon>
        <taxon>Trichuris</taxon>
    </lineage>
</organism>
<protein>
    <recommendedName>
        <fullName evidence="1">DDE-1 domain-containing protein</fullName>
    </recommendedName>
</protein>
<name>A0A085LMX0_9BILA</name>
<accession>A0A085LMX0</accession>
<feature type="domain" description="DDE-1" evidence="1">
    <location>
        <begin position="4"/>
        <end position="123"/>
    </location>
</feature>
<proteinExistence type="predicted"/>
<dbReference type="AlphaFoldDB" id="A0A085LMX0"/>
<sequence>MVQLPVIYHANKNGWTTTEITSEWCEDDFVAGARAHCSSIGLDHECKIVLILDNCPAHPNAELTKNNVCTVGLRPNCTSLIQPLDNSTMHSLKSKYRTMLMTHLLSAHNSRRPVQEFLKTFNLRSMDSTSLRMLGNRRGCDSEKRMAQIVAMYND</sequence>
<dbReference type="InterPro" id="IPR050863">
    <property type="entry name" value="CenT-Element_Derived"/>
</dbReference>
<gene>
    <name evidence="2" type="ORF">M513_12794</name>
</gene>
<dbReference type="InterPro" id="IPR004875">
    <property type="entry name" value="DDE_SF_endonuclease_dom"/>
</dbReference>
<dbReference type="Pfam" id="PF03184">
    <property type="entry name" value="DDE_1"/>
    <property type="match status" value="1"/>
</dbReference>
<evidence type="ECO:0000313" key="3">
    <source>
        <dbReference type="Proteomes" id="UP000030764"/>
    </source>
</evidence>
<dbReference type="PANTHER" id="PTHR19303">
    <property type="entry name" value="TRANSPOSON"/>
    <property type="match status" value="1"/>
</dbReference>
<dbReference type="GO" id="GO:0005634">
    <property type="term" value="C:nucleus"/>
    <property type="evidence" value="ECO:0007669"/>
    <property type="project" value="TreeGrafter"/>
</dbReference>
<evidence type="ECO:0000313" key="2">
    <source>
        <dbReference type="EMBL" id="KFD46316.1"/>
    </source>
</evidence>
<dbReference type="EMBL" id="KL363378">
    <property type="protein sequence ID" value="KFD46316.1"/>
    <property type="molecule type" value="Genomic_DNA"/>
</dbReference>